<organism evidence="2 3">
    <name type="scientific">Alkaliphilus peptidifermentans DSM 18978</name>
    <dbReference type="NCBI Taxonomy" id="1120976"/>
    <lineage>
        <taxon>Bacteria</taxon>
        <taxon>Bacillati</taxon>
        <taxon>Bacillota</taxon>
        <taxon>Clostridia</taxon>
        <taxon>Peptostreptococcales</taxon>
        <taxon>Natronincolaceae</taxon>
        <taxon>Alkaliphilus</taxon>
    </lineage>
</organism>
<reference evidence="2 3" key="1">
    <citation type="submission" date="2016-10" db="EMBL/GenBank/DDBJ databases">
        <authorList>
            <person name="de Groot N.N."/>
        </authorList>
    </citation>
    <scope>NUCLEOTIDE SEQUENCE [LARGE SCALE GENOMIC DNA]</scope>
    <source>
        <strain evidence="2 3">DSM 18978</strain>
    </source>
</reference>
<evidence type="ECO:0000313" key="3">
    <source>
        <dbReference type="Proteomes" id="UP000198636"/>
    </source>
</evidence>
<dbReference type="RefSeq" id="WP_091542597.1">
    <property type="nucleotide sequence ID" value="NZ_FMUS01000010.1"/>
</dbReference>
<proteinExistence type="predicted"/>
<keyword evidence="1" id="KW-0472">Membrane</keyword>
<dbReference type="EMBL" id="FMUS01000010">
    <property type="protein sequence ID" value="SCY56530.1"/>
    <property type="molecule type" value="Genomic_DNA"/>
</dbReference>
<evidence type="ECO:0000313" key="2">
    <source>
        <dbReference type="EMBL" id="SCY56530.1"/>
    </source>
</evidence>
<gene>
    <name evidence="2" type="ORF">SAMN03080606_01833</name>
</gene>
<feature type="transmembrane region" description="Helical" evidence="1">
    <location>
        <begin position="100"/>
        <end position="120"/>
    </location>
</feature>
<dbReference type="STRING" id="1120976.SAMN03080606_01833"/>
<dbReference type="Pfam" id="PF10990">
    <property type="entry name" value="DUF2809"/>
    <property type="match status" value="1"/>
</dbReference>
<dbReference type="OrthoDB" id="5360192at2"/>
<dbReference type="Proteomes" id="UP000198636">
    <property type="component" value="Unassembled WGS sequence"/>
</dbReference>
<protein>
    <recommendedName>
        <fullName evidence="4">DUF2809 domain-containing protein</fullName>
    </recommendedName>
</protein>
<name>A0A1G5GZI7_9FIRM</name>
<feature type="transmembrane region" description="Helical" evidence="1">
    <location>
        <begin position="9"/>
        <end position="27"/>
    </location>
</feature>
<accession>A0A1G5GZI7</accession>
<dbReference type="InterPro" id="IPR021257">
    <property type="entry name" value="DUF2809"/>
</dbReference>
<feature type="transmembrane region" description="Helical" evidence="1">
    <location>
        <begin position="33"/>
        <end position="54"/>
    </location>
</feature>
<evidence type="ECO:0000256" key="1">
    <source>
        <dbReference type="SAM" id="Phobius"/>
    </source>
</evidence>
<feature type="transmembrane region" description="Helical" evidence="1">
    <location>
        <begin position="61"/>
        <end position="80"/>
    </location>
</feature>
<dbReference type="AlphaFoldDB" id="A0A1G5GZI7"/>
<keyword evidence="1" id="KW-0812">Transmembrane</keyword>
<keyword evidence="1" id="KW-1133">Transmembrane helix</keyword>
<evidence type="ECO:0008006" key="4">
    <source>
        <dbReference type="Google" id="ProtNLM"/>
    </source>
</evidence>
<sequence length="124" mass="14309">MKNSERNRIYYLAFIIIVIILGLGSRSDTMPRWVHMYMGDILWGLMIFLIIGMIFKKKGTYWIGIVAIGVTFFIEISQLYQADWINAIRYTKLGGLVLGYGFLWSDLLAYTIGILIGVILENKY</sequence>
<keyword evidence="3" id="KW-1185">Reference proteome</keyword>